<dbReference type="InterPro" id="IPR012340">
    <property type="entry name" value="NA-bd_OB-fold"/>
</dbReference>
<dbReference type="Proteomes" id="UP000887566">
    <property type="component" value="Unplaced"/>
</dbReference>
<dbReference type="SMART" id="SM00357">
    <property type="entry name" value="CSP"/>
    <property type="match status" value="1"/>
</dbReference>
<evidence type="ECO:0000259" key="1">
    <source>
        <dbReference type="PROSITE" id="PS51857"/>
    </source>
</evidence>
<dbReference type="PANTHER" id="PTHR11544">
    <property type="entry name" value="COLD SHOCK DOMAIN CONTAINING PROTEINS"/>
    <property type="match status" value="1"/>
</dbReference>
<dbReference type="InterPro" id="IPR002059">
    <property type="entry name" value="CSP_DNA-bd"/>
</dbReference>
<dbReference type="SUPFAM" id="SSF50249">
    <property type="entry name" value="Nucleic acid-binding proteins"/>
    <property type="match status" value="1"/>
</dbReference>
<dbReference type="InterPro" id="IPR019844">
    <property type="entry name" value="CSD_CS"/>
</dbReference>
<dbReference type="AlphaFoldDB" id="A0A914UM46"/>
<organism evidence="2 3">
    <name type="scientific">Plectus sambesii</name>
    <dbReference type="NCBI Taxonomy" id="2011161"/>
    <lineage>
        <taxon>Eukaryota</taxon>
        <taxon>Metazoa</taxon>
        <taxon>Ecdysozoa</taxon>
        <taxon>Nematoda</taxon>
        <taxon>Chromadorea</taxon>
        <taxon>Plectida</taxon>
        <taxon>Plectina</taxon>
        <taxon>Plectoidea</taxon>
        <taxon>Plectidae</taxon>
        <taxon>Plectus</taxon>
    </lineage>
</organism>
<dbReference type="InterPro" id="IPR050181">
    <property type="entry name" value="Cold_shock_domain"/>
</dbReference>
<proteinExistence type="predicted"/>
<dbReference type="GO" id="GO:0003676">
    <property type="term" value="F:nucleic acid binding"/>
    <property type="evidence" value="ECO:0007669"/>
    <property type="project" value="InterPro"/>
</dbReference>
<dbReference type="Pfam" id="PF00313">
    <property type="entry name" value="CSD"/>
    <property type="match status" value="1"/>
</dbReference>
<dbReference type="Gene3D" id="2.40.50.140">
    <property type="entry name" value="Nucleic acid-binding proteins"/>
    <property type="match status" value="1"/>
</dbReference>
<accession>A0A914UM46</accession>
<dbReference type="CDD" id="cd04458">
    <property type="entry name" value="CSP_CDS"/>
    <property type="match status" value="1"/>
</dbReference>
<dbReference type="WBParaSite" id="PSAMB.scaffold10802size3824.g33615.t1">
    <property type="protein sequence ID" value="PSAMB.scaffold10802size3824.g33615.t1"/>
    <property type="gene ID" value="PSAMB.scaffold10802size3824.g33615"/>
</dbReference>
<dbReference type="PROSITE" id="PS00352">
    <property type="entry name" value="CSD_1"/>
    <property type="match status" value="1"/>
</dbReference>
<sequence>MDQSATGLRCCRPSCVHRCAPSQSTSGEETAASGYHPNFRVVPSRITSWKNPWPGTTYGRTSEKDTIVFTRGIKGTVKWFNVKNGYGFINRTDTNDDIFVHQTAVIKNNPNKYLRSLGDGEEVEFDVVEGAKV</sequence>
<feature type="domain" description="CSD" evidence="1">
    <location>
        <begin position="72"/>
        <end position="133"/>
    </location>
</feature>
<protein>
    <submittedName>
        <fullName evidence="3">CSD domain-containing protein</fullName>
    </submittedName>
</protein>
<dbReference type="InterPro" id="IPR011129">
    <property type="entry name" value="CSD"/>
</dbReference>
<keyword evidence="2" id="KW-1185">Reference proteome</keyword>
<dbReference type="PROSITE" id="PS51857">
    <property type="entry name" value="CSD_2"/>
    <property type="match status" value="1"/>
</dbReference>
<name>A0A914UM46_9BILA</name>
<dbReference type="PRINTS" id="PR00050">
    <property type="entry name" value="COLDSHOCK"/>
</dbReference>
<evidence type="ECO:0000313" key="2">
    <source>
        <dbReference type="Proteomes" id="UP000887566"/>
    </source>
</evidence>
<evidence type="ECO:0000313" key="3">
    <source>
        <dbReference type="WBParaSite" id="PSAMB.scaffold10802size3824.g33615.t1"/>
    </source>
</evidence>
<reference evidence="3" key="1">
    <citation type="submission" date="2022-11" db="UniProtKB">
        <authorList>
            <consortium name="WormBaseParasite"/>
        </authorList>
    </citation>
    <scope>IDENTIFICATION</scope>
</reference>